<reference evidence="1 2" key="1">
    <citation type="submission" date="2015-09" db="EMBL/GenBank/DDBJ databases">
        <title>Draft genome of the parasitic nematode Teladorsagia circumcincta isolate WARC Sus (inbred).</title>
        <authorList>
            <person name="Mitreva M."/>
        </authorList>
    </citation>
    <scope>NUCLEOTIDE SEQUENCE [LARGE SCALE GENOMIC DNA]</scope>
    <source>
        <strain evidence="1 2">S</strain>
    </source>
</reference>
<proteinExistence type="predicted"/>
<dbReference type="EMBL" id="KZ350698">
    <property type="protein sequence ID" value="PIO63626.1"/>
    <property type="molecule type" value="Genomic_DNA"/>
</dbReference>
<accession>A0A2G9U012</accession>
<organism evidence="1 2">
    <name type="scientific">Teladorsagia circumcincta</name>
    <name type="common">Brown stomach worm</name>
    <name type="synonym">Ostertagia circumcincta</name>
    <dbReference type="NCBI Taxonomy" id="45464"/>
    <lineage>
        <taxon>Eukaryota</taxon>
        <taxon>Metazoa</taxon>
        <taxon>Ecdysozoa</taxon>
        <taxon>Nematoda</taxon>
        <taxon>Chromadorea</taxon>
        <taxon>Rhabditida</taxon>
        <taxon>Rhabditina</taxon>
        <taxon>Rhabditomorpha</taxon>
        <taxon>Strongyloidea</taxon>
        <taxon>Trichostrongylidae</taxon>
        <taxon>Teladorsagia</taxon>
    </lineage>
</organism>
<evidence type="ECO:0000313" key="2">
    <source>
        <dbReference type="Proteomes" id="UP000230423"/>
    </source>
</evidence>
<dbReference type="Proteomes" id="UP000230423">
    <property type="component" value="Unassembled WGS sequence"/>
</dbReference>
<keyword evidence="2" id="KW-1185">Reference proteome</keyword>
<sequence>MYPPDMKVFAPKIMDYYLEHPIVLDNTRILYLAAKWDIPGPRGMKATQGDVCCQLVAMTSRPCSCYVSIGNLRYTHLYAAARGMKEVKAIHLGRFVDQLVAKM</sequence>
<dbReference type="AlphaFoldDB" id="A0A2G9U012"/>
<gene>
    <name evidence="1" type="ORF">TELCIR_14766</name>
</gene>
<evidence type="ECO:0000313" key="1">
    <source>
        <dbReference type="EMBL" id="PIO63626.1"/>
    </source>
</evidence>
<name>A0A2G9U012_TELCI</name>
<protein>
    <submittedName>
        <fullName evidence="1">Uncharacterized protein</fullName>
    </submittedName>
</protein>